<reference evidence="2" key="1">
    <citation type="journal article" date="2024" name="Proc. Natl. Acad. Sci. U.S.A.">
        <title>Extraordinary preservation of gene collinearity over three hundred million years revealed in homosporous lycophytes.</title>
        <authorList>
            <person name="Li C."/>
            <person name="Wickell D."/>
            <person name="Kuo L.Y."/>
            <person name="Chen X."/>
            <person name="Nie B."/>
            <person name="Liao X."/>
            <person name="Peng D."/>
            <person name="Ji J."/>
            <person name="Jenkins J."/>
            <person name="Williams M."/>
            <person name="Shu S."/>
            <person name="Plott C."/>
            <person name="Barry K."/>
            <person name="Rajasekar S."/>
            <person name="Grimwood J."/>
            <person name="Han X."/>
            <person name="Sun S."/>
            <person name="Hou Z."/>
            <person name="He W."/>
            <person name="Dai G."/>
            <person name="Sun C."/>
            <person name="Schmutz J."/>
            <person name="Leebens-Mack J.H."/>
            <person name="Li F.W."/>
            <person name="Wang L."/>
        </authorList>
    </citation>
    <scope>NUCLEOTIDE SEQUENCE [LARGE SCALE GENOMIC DNA]</scope>
    <source>
        <strain evidence="2">cv. PW_Plant_1</strain>
    </source>
</reference>
<gene>
    <name evidence="1" type="ORF">O6H91_11G029700</name>
</gene>
<proteinExistence type="predicted"/>
<keyword evidence="2" id="KW-1185">Reference proteome</keyword>
<evidence type="ECO:0000313" key="2">
    <source>
        <dbReference type="Proteomes" id="UP001162992"/>
    </source>
</evidence>
<dbReference type="EMBL" id="CM055102">
    <property type="protein sequence ID" value="KAJ7537966.1"/>
    <property type="molecule type" value="Genomic_DNA"/>
</dbReference>
<name>A0ACC2C7I6_DIPCM</name>
<evidence type="ECO:0000313" key="1">
    <source>
        <dbReference type="EMBL" id="KAJ7537966.1"/>
    </source>
</evidence>
<accession>A0ACC2C7I6</accession>
<dbReference type="Proteomes" id="UP001162992">
    <property type="component" value="Chromosome 11"/>
</dbReference>
<protein>
    <submittedName>
        <fullName evidence="1">Uncharacterized protein</fullName>
    </submittedName>
</protein>
<organism evidence="1 2">
    <name type="scientific">Diphasiastrum complanatum</name>
    <name type="common">Issler's clubmoss</name>
    <name type="synonym">Lycopodium complanatum</name>
    <dbReference type="NCBI Taxonomy" id="34168"/>
    <lineage>
        <taxon>Eukaryota</taxon>
        <taxon>Viridiplantae</taxon>
        <taxon>Streptophyta</taxon>
        <taxon>Embryophyta</taxon>
        <taxon>Tracheophyta</taxon>
        <taxon>Lycopodiopsida</taxon>
        <taxon>Lycopodiales</taxon>
        <taxon>Lycopodiaceae</taxon>
        <taxon>Lycopodioideae</taxon>
        <taxon>Diphasiastrum</taxon>
    </lineage>
</organism>
<sequence length="151" mass="17275">MFDGLFNDLDHHQIVALASCFLPIDKSNEQIHLKADLAWPFRHLQDTARKIAEVQCECKLEVDVQQYVEVFRPYLMDVMYSWSKGAKFSEICELTDIFEGGIIRVARRLDEFLNQLQAAARAIGDANLEKKFGAGSESIRRGIMFANSLYL</sequence>
<comment type="caution">
    <text evidence="1">The sequence shown here is derived from an EMBL/GenBank/DDBJ whole genome shotgun (WGS) entry which is preliminary data.</text>
</comment>